<protein>
    <submittedName>
        <fullName evidence="2">Uncharacterized protein</fullName>
    </submittedName>
</protein>
<proteinExistence type="predicted"/>
<name>A0A932ZWL4_UNCTE</name>
<gene>
    <name evidence="2" type="ORF">HY618_03675</name>
</gene>
<feature type="signal peptide" evidence="1">
    <location>
        <begin position="1"/>
        <end position="24"/>
    </location>
</feature>
<keyword evidence="1" id="KW-0732">Signal</keyword>
<organism evidence="2 3">
    <name type="scientific">Tectimicrobiota bacterium</name>
    <dbReference type="NCBI Taxonomy" id="2528274"/>
    <lineage>
        <taxon>Bacteria</taxon>
        <taxon>Pseudomonadati</taxon>
        <taxon>Nitrospinota/Tectimicrobiota group</taxon>
        <taxon>Candidatus Tectimicrobiota</taxon>
    </lineage>
</organism>
<accession>A0A932ZWL4</accession>
<comment type="caution">
    <text evidence="2">The sequence shown here is derived from an EMBL/GenBank/DDBJ whole genome shotgun (WGS) entry which is preliminary data.</text>
</comment>
<feature type="non-terminal residue" evidence="2">
    <location>
        <position position="278"/>
    </location>
</feature>
<dbReference type="EMBL" id="JACQRX010000163">
    <property type="protein sequence ID" value="MBI4251537.1"/>
    <property type="molecule type" value="Genomic_DNA"/>
</dbReference>
<feature type="chain" id="PRO_5037250704" evidence="1">
    <location>
        <begin position="25"/>
        <end position="278"/>
    </location>
</feature>
<reference evidence="2" key="1">
    <citation type="submission" date="2020-07" db="EMBL/GenBank/DDBJ databases">
        <title>Huge and variable diversity of episymbiotic CPR bacteria and DPANN archaea in groundwater ecosystems.</title>
        <authorList>
            <person name="He C.Y."/>
            <person name="Keren R."/>
            <person name="Whittaker M."/>
            <person name="Farag I.F."/>
            <person name="Doudna J."/>
            <person name="Cate J.H.D."/>
            <person name="Banfield J.F."/>
        </authorList>
    </citation>
    <scope>NUCLEOTIDE SEQUENCE</scope>
    <source>
        <strain evidence="2">NC_groundwater_1370_Ag_S-0.2um_69_93</strain>
    </source>
</reference>
<evidence type="ECO:0000313" key="2">
    <source>
        <dbReference type="EMBL" id="MBI4251537.1"/>
    </source>
</evidence>
<evidence type="ECO:0000256" key="1">
    <source>
        <dbReference type="SAM" id="SignalP"/>
    </source>
</evidence>
<evidence type="ECO:0000313" key="3">
    <source>
        <dbReference type="Proteomes" id="UP000752292"/>
    </source>
</evidence>
<dbReference type="AlphaFoldDB" id="A0A932ZWL4"/>
<dbReference type="Proteomes" id="UP000752292">
    <property type="component" value="Unassembled WGS sequence"/>
</dbReference>
<sequence>MRRIVAATMFAGGLLLLAAEAVLAQAPPPGPPIGPPPSPAQINARRACNAQPVGPGRTACITNACNAVSPFFRGMCTAGTAMFAAGPPTPPIGPPQPIAPPTNVAQRRACIIVPPAQRGACINAACGPVAPNWQGACRTGAGPYAAVTPPPGPPTGPPAPPTAAQIAARRACNAVSPAQRQACINARCNAVAPNWRAACTAGVGPFAALPAPPAPPTNVAQRRACNNAPPAQRGQCITNACRNVAPNWRGACQTGTGPYAALPAPPAPPTNVAQRRAC</sequence>